<feature type="region of interest" description="Disordered" evidence="1">
    <location>
        <begin position="23"/>
        <end position="69"/>
    </location>
</feature>
<feature type="compositionally biased region" description="Polar residues" evidence="1">
    <location>
        <begin position="24"/>
        <end position="37"/>
    </location>
</feature>
<proteinExistence type="predicted"/>
<accession>A0AAW0DBD5</accession>
<sequence>MQTSGTLPIDNAIAVLVVPPVSRNPATKQRPQASMSSHPPMEEAEKSPTNAPNRTMSTLYPTTTTESSQMSETLPTHQIPLYHGALAFPESSQRAALYELLSKILGVERNARYKAKMNTPESRSRKGENKYSHAFVLMSDENTIQFADTAAVALALWRLRMFEGMGWEGRVGWIKRYNHRSLLDFE</sequence>
<dbReference type="AlphaFoldDB" id="A0AAW0DBD5"/>
<feature type="compositionally biased region" description="Polar residues" evidence="1">
    <location>
        <begin position="47"/>
        <end position="61"/>
    </location>
</feature>
<reference evidence="2 3" key="1">
    <citation type="submission" date="2024-01" db="EMBL/GenBank/DDBJ databases">
        <title>A draft genome for a cacao thread blight-causing isolate of Paramarasmius palmivorus.</title>
        <authorList>
            <person name="Baruah I.K."/>
            <person name="Bukari Y."/>
            <person name="Amoako-Attah I."/>
            <person name="Meinhardt L.W."/>
            <person name="Bailey B.A."/>
            <person name="Cohen S.P."/>
        </authorList>
    </citation>
    <scope>NUCLEOTIDE SEQUENCE [LARGE SCALE GENOMIC DNA]</scope>
    <source>
        <strain evidence="2 3">GH-12</strain>
    </source>
</reference>
<dbReference type="EMBL" id="JAYKXP010000016">
    <property type="protein sequence ID" value="KAK7049648.1"/>
    <property type="molecule type" value="Genomic_DNA"/>
</dbReference>
<comment type="caution">
    <text evidence="2">The sequence shown here is derived from an EMBL/GenBank/DDBJ whole genome shotgun (WGS) entry which is preliminary data.</text>
</comment>
<evidence type="ECO:0000313" key="2">
    <source>
        <dbReference type="EMBL" id="KAK7049648.1"/>
    </source>
</evidence>
<evidence type="ECO:0000313" key="3">
    <source>
        <dbReference type="Proteomes" id="UP001383192"/>
    </source>
</evidence>
<protein>
    <submittedName>
        <fullName evidence="2">Uncharacterized protein</fullName>
    </submittedName>
</protein>
<evidence type="ECO:0000256" key="1">
    <source>
        <dbReference type="SAM" id="MobiDB-lite"/>
    </source>
</evidence>
<dbReference type="Proteomes" id="UP001383192">
    <property type="component" value="Unassembled WGS sequence"/>
</dbReference>
<name>A0AAW0DBD5_9AGAR</name>
<gene>
    <name evidence="2" type="ORF">VNI00_005679</name>
</gene>
<organism evidence="2 3">
    <name type="scientific">Paramarasmius palmivorus</name>
    <dbReference type="NCBI Taxonomy" id="297713"/>
    <lineage>
        <taxon>Eukaryota</taxon>
        <taxon>Fungi</taxon>
        <taxon>Dikarya</taxon>
        <taxon>Basidiomycota</taxon>
        <taxon>Agaricomycotina</taxon>
        <taxon>Agaricomycetes</taxon>
        <taxon>Agaricomycetidae</taxon>
        <taxon>Agaricales</taxon>
        <taxon>Marasmiineae</taxon>
        <taxon>Marasmiaceae</taxon>
        <taxon>Paramarasmius</taxon>
    </lineage>
</organism>
<keyword evidence="3" id="KW-1185">Reference proteome</keyword>